<dbReference type="InterPro" id="IPR008920">
    <property type="entry name" value="TF_FadR/GntR_C"/>
</dbReference>
<dbReference type="Gene3D" id="1.20.120.530">
    <property type="entry name" value="GntR ligand-binding domain-like"/>
    <property type="match status" value="1"/>
</dbReference>
<dbReference type="SMART" id="SM00895">
    <property type="entry name" value="FCD"/>
    <property type="match status" value="1"/>
</dbReference>
<dbReference type="InterPro" id="IPR036388">
    <property type="entry name" value="WH-like_DNA-bd_sf"/>
</dbReference>
<dbReference type="InterPro" id="IPR000524">
    <property type="entry name" value="Tscrpt_reg_HTH_GntR"/>
</dbReference>
<dbReference type="Proteomes" id="UP000310263">
    <property type="component" value="Unassembled WGS sequence"/>
</dbReference>
<feature type="domain" description="HTH gntR-type" evidence="4">
    <location>
        <begin position="35"/>
        <end position="93"/>
    </location>
</feature>
<keyword evidence="1" id="KW-0805">Transcription regulation</keyword>
<dbReference type="GO" id="GO:0003700">
    <property type="term" value="F:DNA-binding transcription factor activity"/>
    <property type="evidence" value="ECO:0007669"/>
    <property type="project" value="InterPro"/>
</dbReference>
<feature type="domain" description="GntR C-terminal" evidence="5">
    <location>
        <begin position="103"/>
        <end position="244"/>
    </location>
</feature>
<protein>
    <submittedName>
        <fullName evidence="6">GntR family transcriptional regulator</fullName>
    </submittedName>
</protein>
<dbReference type="SMART" id="SM00345">
    <property type="entry name" value="HTH_GNTR"/>
    <property type="match status" value="1"/>
</dbReference>
<dbReference type="InterPro" id="IPR011711">
    <property type="entry name" value="GntR_C"/>
</dbReference>
<dbReference type="PANTHER" id="PTHR43537">
    <property type="entry name" value="TRANSCRIPTIONAL REGULATOR, GNTR FAMILY"/>
    <property type="match status" value="1"/>
</dbReference>
<dbReference type="AlphaFoldDB" id="A0A4S2F5V4"/>
<sequence>MSSEGIAHRIETSIDAASCMHLLEREPKEQAADWCYRVLLHNIQMLYMPPGAILREPDLASRLDVSRTPVHEAIKRLIEAHLVYVAPKRATFVSLIDMEVHAQGRFARTAVEPLLIAQLQGRLTPEQRADFATNIEHQELMARQGANPREVVAVDDQFHHLLYTHTGNELVWQANRMVSAQFDRVRYMGLVLGYERLMVGEHDFILDILETGDVPVIDIYDMVDAHLKGYRRFIDRLMVDHPEYFV</sequence>
<comment type="caution">
    <text evidence="6">The sequence shown here is derived from an EMBL/GenBank/DDBJ whole genome shotgun (WGS) entry which is preliminary data.</text>
</comment>
<dbReference type="Pfam" id="PF00392">
    <property type="entry name" value="GntR"/>
    <property type="match status" value="1"/>
</dbReference>
<keyword evidence="7" id="KW-1185">Reference proteome</keyword>
<dbReference type="RefSeq" id="WP_136011689.1">
    <property type="nucleotide sequence ID" value="NZ_SRYE01000001.1"/>
</dbReference>
<evidence type="ECO:0000259" key="5">
    <source>
        <dbReference type="SMART" id="SM00895"/>
    </source>
</evidence>
<evidence type="ECO:0000259" key="4">
    <source>
        <dbReference type="SMART" id="SM00345"/>
    </source>
</evidence>
<dbReference type="GO" id="GO:0003677">
    <property type="term" value="F:DNA binding"/>
    <property type="evidence" value="ECO:0007669"/>
    <property type="project" value="UniProtKB-KW"/>
</dbReference>
<keyword evidence="2" id="KW-0238">DNA-binding</keyword>
<evidence type="ECO:0000256" key="3">
    <source>
        <dbReference type="ARBA" id="ARBA00023163"/>
    </source>
</evidence>
<evidence type="ECO:0000256" key="1">
    <source>
        <dbReference type="ARBA" id="ARBA00023015"/>
    </source>
</evidence>
<dbReference type="SUPFAM" id="SSF48008">
    <property type="entry name" value="GntR ligand-binding domain-like"/>
    <property type="match status" value="1"/>
</dbReference>
<keyword evidence="3" id="KW-0804">Transcription</keyword>
<reference evidence="6 7" key="1">
    <citation type="submission" date="2019-04" db="EMBL/GenBank/DDBJ databases">
        <title>Microbes associate with the intestines of laboratory mice.</title>
        <authorList>
            <person name="Navarre W."/>
            <person name="Wong E."/>
            <person name="Huang K."/>
            <person name="Tropini C."/>
            <person name="Ng K."/>
            <person name="Yu B."/>
        </authorList>
    </citation>
    <scope>NUCLEOTIDE SEQUENCE [LARGE SCALE GENOMIC DNA]</scope>
    <source>
        <strain evidence="6 7">NM07_P-09</strain>
    </source>
</reference>
<evidence type="ECO:0000256" key="2">
    <source>
        <dbReference type="ARBA" id="ARBA00023125"/>
    </source>
</evidence>
<dbReference type="Gene3D" id="1.10.10.10">
    <property type="entry name" value="Winged helix-like DNA-binding domain superfamily/Winged helix DNA-binding domain"/>
    <property type="match status" value="1"/>
</dbReference>
<dbReference type="InterPro" id="IPR036390">
    <property type="entry name" value="WH_DNA-bd_sf"/>
</dbReference>
<organism evidence="6 7">
    <name type="scientific">Muricaecibacterium torontonense</name>
    <dbReference type="NCBI Taxonomy" id="3032871"/>
    <lineage>
        <taxon>Bacteria</taxon>
        <taxon>Bacillati</taxon>
        <taxon>Actinomycetota</taxon>
        <taxon>Coriobacteriia</taxon>
        <taxon>Coriobacteriales</taxon>
        <taxon>Atopobiaceae</taxon>
        <taxon>Muricaecibacterium</taxon>
    </lineage>
</organism>
<dbReference type="EMBL" id="SRYE01000001">
    <property type="protein sequence ID" value="TGY63063.1"/>
    <property type="molecule type" value="Genomic_DNA"/>
</dbReference>
<dbReference type="SUPFAM" id="SSF46785">
    <property type="entry name" value="Winged helix' DNA-binding domain"/>
    <property type="match status" value="1"/>
</dbReference>
<gene>
    <name evidence="6" type="ORF">E5334_00640</name>
</gene>
<dbReference type="OrthoDB" id="3186208at2"/>
<evidence type="ECO:0000313" key="7">
    <source>
        <dbReference type="Proteomes" id="UP000310263"/>
    </source>
</evidence>
<dbReference type="Pfam" id="PF07729">
    <property type="entry name" value="FCD"/>
    <property type="match status" value="1"/>
</dbReference>
<proteinExistence type="predicted"/>
<evidence type="ECO:0000313" key="6">
    <source>
        <dbReference type="EMBL" id="TGY63063.1"/>
    </source>
</evidence>
<dbReference type="PANTHER" id="PTHR43537:SF45">
    <property type="entry name" value="GNTR FAMILY REGULATORY PROTEIN"/>
    <property type="match status" value="1"/>
</dbReference>
<name>A0A4S2F5V4_9ACTN</name>
<accession>A0A4S2F5V4</accession>